<keyword evidence="3" id="KW-1185">Reference proteome</keyword>
<dbReference type="Proteomes" id="UP000646911">
    <property type="component" value="Unassembled WGS sequence"/>
</dbReference>
<evidence type="ECO:0000313" key="2">
    <source>
        <dbReference type="EMBL" id="MBC3907114.1"/>
    </source>
</evidence>
<dbReference type="EMBL" id="JACOFX010000002">
    <property type="protein sequence ID" value="MBC3907114.1"/>
    <property type="molecule type" value="Genomic_DNA"/>
</dbReference>
<protein>
    <submittedName>
        <fullName evidence="2">Uncharacterized protein</fullName>
    </submittedName>
</protein>
<accession>A0ABR6Z5R2</accession>
<proteinExistence type="predicted"/>
<sequence>MKHQDDASASQEYWPILQSIAPQQAGRPAPLSAAEKEARWHFQPQSSLQKWSAAPSMATEKAHQIASQLRHLATSTQHMNAAHSSAQVAASDSLHAVFQRLAKGEQKPPAQPGDSRLTVQALKR</sequence>
<dbReference type="RefSeq" id="WP_186952322.1">
    <property type="nucleotide sequence ID" value="NZ_JACOFX010000002.1"/>
</dbReference>
<gene>
    <name evidence="2" type="ORF">H8L47_06020</name>
</gene>
<organism evidence="2 3">
    <name type="scientific">Undibacterium umbellatum</name>
    <dbReference type="NCBI Taxonomy" id="2762300"/>
    <lineage>
        <taxon>Bacteria</taxon>
        <taxon>Pseudomonadati</taxon>
        <taxon>Pseudomonadota</taxon>
        <taxon>Betaproteobacteria</taxon>
        <taxon>Burkholderiales</taxon>
        <taxon>Oxalobacteraceae</taxon>
        <taxon>Undibacterium</taxon>
    </lineage>
</organism>
<comment type="caution">
    <text evidence="2">The sequence shown here is derived from an EMBL/GenBank/DDBJ whole genome shotgun (WGS) entry which is preliminary data.</text>
</comment>
<reference evidence="2 3" key="1">
    <citation type="submission" date="2020-08" db="EMBL/GenBank/DDBJ databases">
        <title>Novel species isolated from subtropical streams in China.</title>
        <authorList>
            <person name="Lu H."/>
        </authorList>
    </citation>
    <scope>NUCLEOTIDE SEQUENCE [LARGE SCALE GENOMIC DNA]</scope>
    <source>
        <strain evidence="2 3">NL8W</strain>
    </source>
</reference>
<evidence type="ECO:0000313" key="3">
    <source>
        <dbReference type="Proteomes" id="UP000646911"/>
    </source>
</evidence>
<evidence type="ECO:0000256" key="1">
    <source>
        <dbReference type="SAM" id="MobiDB-lite"/>
    </source>
</evidence>
<feature type="region of interest" description="Disordered" evidence="1">
    <location>
        <begin position="1"/>
        <end position="56"/>
    </location>
</feature>
<name>A0ABR6Z5R2_9BURK</name>
<feature type="region of interest" description="Disordered" evidence="1">
    <location>
        <begin position="102"/>
        <end position="124"/>
    </location>
</feature>